<dbReference type="GO" id="GO:0005886">
    <property type="term" value="C:plasma membrane"/>
    <property type="evidence" value="ECO:0007669"/>
    <property type="project" value="TreeGrafter"/>
</dbReference>
<keyword evidence="5 8" id="KW-1133">Transmembrane helix</keyword>
<comment type="similarity">
    <text evidence="2 7">Belongs to the sodium:solute symporter (SSF) (TC 2.A.21) family.</text>
</comment>
<feature type="transmembrane region" description="Helical" evidence="8">
    <location>
        <begin position="259"/>
        <end position="283"/>
    </location>
</feature>
<evidence type="ECO:0000256" key="6">
    <source>
        <dbReference type="ARBA" id="ARBA00023136"/>
    </source>
</evidence>
<dbReference type="PROSITE" id="PS50283">
    <property type="entry name" value="NA_SOLUT_SYMP_3"/>
    <property type="match status" value="1"/>
</dbReference>
<evidence type="ECO:0000313" key="10">
    <source>
        <dbReference type="Proteomes" id="UP000598360"/>
    </source>
</evidence>
<dbReference type="CDD" id="cd11479">
    <property type="entry name" value="SLC5sbd_u3"/>
    <property type="match status" value="1"/>
</dbReference>
<comment type="caution">
    <text evidence="9">The sequence shown here is derived from an EMBL/GenBank/DDBJ whole genome shotgun (WGS) entry which is preliminary data.</text>
</comment>
<dbReference type="RefSeq" id="WP_193930200.1">
    <property type="nucleotide sequence ID" value="NZ_JADEYC010000043.1"/>
</dbReference>
<evidence type="ECO:0000256" key="1">
    <source>
        <dbReference type="ARBA" id="ARBA00004141"/>
    </source>
</evidence>
<dbReference type="Gene3D" id="1.20.1730.10">
    <property type="entry name" value="Sodium/glucose cotransporter"/>
    <property type="match status" value="1"/>
</dbReference>
<evidence type="ECO:0000256" key="2">
    <source>
        <dbReference type="ARBA" id="ARBA00006434"/>
    </source>
</evidence>
<feature type="transmembrane region" description="Helical" evidence="8">
    <location>
        <begin position="116"/>
        <end position="145"/>
    </location>
</feature>
<keyword evidence="4 8" id="KW-0812">Transmembrane</keyword>
<organism evidence="9 10">
    <name type="scientific">Saccharopolyspora montiporae</name>
    <dbReference type="NCBI Taxonomy" id="2781240"/>
    <lineage>
        <taxon>Bacteria</taxon>
        <taxon>Bacillati</taxon>
        <taxon>Actinomycetota</taxon>
        <taxon>Actinomycetes</taxon>
        <taxon>Pseudonocardiales</taxon>
        <taxon>Pseudonocardiaceae</taxon>
        <taxon>Saccharopolyspora</taxon>
    </lineage>
</organism>
<evidence type="ECO:0000256" key="5">
    <source>
        <dbReference type="ARBA" id="ARBA00022989"/>
    </source>
</evidence>
<feature type="transmembrane region" description="Helical" evidence="8">
    <location>
        <begin position="403"/>
        <end position="424"/>
    </location>
</feature>
<evidence type="ECO:0000256" key="8">
    <source>
        <dbReference type="SAM" id="Phobius"/>
    </source>
</evidence>
<feature type="transmembrane region" description="Helical" evidence="8">
    <location>
        <begin position="430"/>
        <end position="448"/>
    </location>
</feature>
<feature type="transmembrane region" description="Helical" evidence="8">
    <location>
        <begin position="303"/>
        <end position="331"/>
    </location>
</feature>
<accession>A0A929BAW0</accession>
<evidence type="ECO:0000256" key="7">
    <source>
        <dbReference type="RuleBase" id="RU362091"/>
    </source>
</evidence>
<keyword evidence="3" id="KW-0813">Transport</keyword>
<keyword evidence="6 8" id="KW-0472">Membrane</keyword>
<dbReference type="InterPro" id="IPR050277">
    <property type="entry name" value="Sodium:Solute_Symporter"/>
</dbReference>
<evidence type="ECO:0000313" key="9">
    <source>
        <dbReference type="EMBL" id="MBE9376487.1"/>
    </source>
</evidence>
<feature type="transmembrane region" description="Helical" evidence="8">
    <location>
        <begin position="6"/>
        <end position="23"/>
    </location>
</feature>
<feature type="transmembrane region" description="Helical" evidence="8">
    <location>
        <begin position="44"/>
        <end position="67"/>
    </location>
</feature>
<reference evidence="9" key="1">
    <citation type="submission" date="2020-10" db="EMBL/GenBank/DDBJ databases">
        <title>Diversity and distribution of actinomycetes associated with coral in the coast of Hainan.</title>
        <authorList>
            <person name="Li F."/>
        </authorList>
    </citation>
    <scope>NUCLEOTIDE SEQUENCE</scope>
    <source>
        <strain evidence="9">HNM0983</strain>
    </source>
</reference>
<dbReference type="Proteomes" id="UP000598360">
    <property type="component" value="Unassembled WGS sequence"/>
</dbReference>
<sequence length="479" mass="48791">MGADYAVVGLYVLAMLAAGWYGMRLARTRTDYLVAGRSLGPITYAGTMSAVVLGGASTIGGVGLGYAHGISGAWLVLTIGLGIFALHAVFARRLVRLRLHTVSELLDLRYGGSTGFVAGAVMWGYTLMLTVTSVLAFSTVFSVFFDMPRPVAVALGGGIVVCYASLGGMWSITLTDMAQFWLMTAGFLFVLLPLSVSSAGGFAGMRAELDAAFFDPLAVGGGTILTYVLVYGFGLLIGQDIWQRVFTARSEASATGGGIGAAVYCAIFAVSGALVGTAARAMYPGLGDPDDAFATIVADLLPVGVRGLVLAAALSALMSTASGALIACSTVSTHDLLPKLGGPAGGVRTDRIATVVLGALAIGISAAIGDVVAALTVAYNVLVGGLLVAVLGGLLWRRGTRAAALASTATGAIAVIAAMIVSGVDANSPIYLGLGASLVVYVVVSLCTPSPPEHVLRAWDERISGVREQDPTARTTAPE</sequence>
<evidence type="ECO:0000256" key="4">
    <source>
        <dbReference type="ARBA" id="ARBA00022692"/>
    </source>
</evidence>
<dbReference type="Pfam" id="PF00474">
    <property type="entry name" value="SSF"/>
    <property type="match status" value="1"/>
</dbReference>
<dbReference type="PANTHER" id="PTHR48086">
    <property type="entry name" value="SODIUM/PROLINE SYMPORTER-RELATED"/>
    <property type="match status" value="1"/>
</dbReference>
<dbReference type="GO" id="GO:0022857">
    <property type="term" value="F:transmembrane transporter activity"/>
    <property type="evidence" value="ECO:0007669"/>
    <property type="project" value="InterPro"/>
</dbReference>
<feature type="transmembrane region" description="Helical" evidence="8">
    <location>
        <begin position="180"/>
        <end position="205"/>
    </location>
</feature>
<evidence type="ECO:0000256" key="3">
    <source>
        <dbReference type="ARBA" id="ARBA00022448"/>
    </source>
</evidence>
<name>A0A929BAW0_9PSEU</name>
<keyword evidence="10" id="KW-1185">Reference proteome</keyword>
<dbReference type="AlphaFoldDB" id="A0A929BAW0"/>
<dbReference type="InterPro" id="IPR001734">
    <property type="entry name" value="Na/solute_symporter"/>
</dbReference>
<dbReference type="EMBL" id="JADEYC010000043">
    <property type="protein sequence ID" value="MBE9376487.1"/>
    <property type="molecule type" value="Genomic_DNA"/>
</dbReference>
<feature type="transmembrane region" description="Helical" evidence="8">
    <location>
        <begin position="151"/>
        <end position="173"/>
    </location>
</feature>
<proteinExistence type="inferred from homology"/>
<feature type="transmembrane region" description="Helical" evidence="8">
    <location>
        <begin position="217"/>
        <end position="238"/>
    </location>
</feature>
<dbReference type="PANTHER" id="PTHR48086:SF7">
    <property type="entry name" value="SODIUM-SOLUTE SYMPORTER-RELATED"/>
    <property type="match status" value="1"/>
</dbReference>
<feature type="transmembrane region" description="Helical" evidence="8">
    <location>
        <begin position="73"/>
        <end position="95"/>
    </location>
</feature>
<protein>
    <submittedName>
        <fullName evidence="9">Sodium:solute symporter</fullName>
    </submittedName>
</protein>
<feature type="transmembrane region" description="Helical" evidence="8">
    <location>
        <begin position="352"/>
        <end position="371"/>
    </location>
</feature>
<feature type="transmembrane region" description="Helical" evidence="8">
    <location>
        <begin position="377"/>
        <end position="396"/>
    </location>
</feature>
<dbReference type="InterPro" id="IPR038377">
    <property type="entry name" value="Na/Glc_symporter_sf"/>
</dbReference>
<comment type="subcellular location">
    <subcellularLocation>
        <location evidence="1">Membrane</location>
        <topology evidence="1">Multi-pass membrane protein</topology>
    </subcellularLocation>
</comment>
<gene>
    <name evidence="9" type="ORF">IQ251_18715</name>
</gene>